<keyword evidence="3" id="KW-1185">Reference proteome</keyword>
<dbReference type="EMBL" id="BDCX01000016">
    <property type="protein sequence ID" value="GAT70161.1"/>
    <property type="molecule type" value="Genomic_DNA"/>
</dbReference>
<dbReference type="STRING" id="161355.PS9374_05841"/>
<organism evidence="2 3">
    <name type="scientific">Planomonospora sphaerica</name>
    <dbReference type="NCBI Taxonomy" id="161355"/>
    <lineage>
        <taxon>Bacteria</taxon>
        <taxon>Bacillati</taxon>
        <taxon>Actinomycetota</taxon>
        <taxon>Actinomycetes</taxon>
        <taxon>Streptosporangiales</taxon>
        <taxon>Streptosporangiaceae</taxon>
        <taxon>Planomonospora</taxon>
    </lineage>
</organism>
<sequence>MRQRRCGAPFGWLLALLLPLFVSGGLNAPAALSYGAQHRPSVAKAPGDHHPFSRQAPLGERHLSAASAFTGTGAGGGHPAAPPPRALPHPPSSPGPAARPARDDDPRPLAALLVRSGRAPPSTGG</sequence>
<evidence type="ECO:0000256" key="1">
    <source>
        <dbReference type="SAM" id="MobiDB-lite"/>
    </source>
</evidence>
<comment type="caution">
    <text evidence="2">The sequence shown here is derived from an EMBL/GenBank/DDBJ whole genome shotgun (WGS) entry which is preliminary data.</text>
</comment>
<evidence type="ECO:0000313" key="3">
    <source>
        <dbReference type="Proteomes" id="UP000077701"/>
    </source>
</evidence>
<dbReference type="RefSeq" id="WP_068902173.1">
    <property type="nucleotide sequence ID" value="NZ_BDCX01000016.1"/>
</dbReference>
<accession>A0A171DMG8</accession>
<feature type="region of interest" description="Disordered" evidence="1">
    <location>
        <begin position="39"/>
        <end position="125"/>
    </location>
</feature>
<feature type="compositionally biased region" description="Pro residues" evidence="1">
    <location>
        <begin position="80"/>
        <end position="94"/>
    </location>
</feature>
<reference evidence="2 3" key="1">
    <citation type="journal article" date="2016" name="Genome Announc.">
        <title>Draft Genome Sequence of Planomonospora sphaerica JCM9374, a Rare Actinomycete.</title>
        <authorList>
            <person name="Dohra H."/>
            <person name="Suzuki T."/>
            <person name="Inoue Y."/>
            <person name="Kodani S."/>
        </authorList>
    </citation>
    <scope>NUCLEOTIDE SEQUENCE [LARGE SCALE GENOMIC DNA]</scope>
    <source>
        <strain evidence="2 3">JCM 9374</strain>
    </source>
</reference>
<name>A0A171DMG8_9ACTN</name>
<dbReference type="AlphaFoldDB" id="A0A171DMG8"/>
<proteinExistence type="predicted"/>
<protein>
    <submittedName>
        <fullName evidence="2">Uncharacterized protein</fullName>
    </submittedName>
</protein>
<gene>
    <name evidence="2" type="ORF">PS9374_05841</name>
</gene>
<dbReference type="Proteomes" id="UP000077701">
    <property type="component" value="Unassembled WGS sequence"/>
</dbReference>
<evidence type="ECO:0000313" key="2">
    <source>
        <dbReference type="EMBL" id="GAT70161.1"/>
    </source>
</evidence>
<reference evidence="3" key="2">
    <citation type="submission" date="2016-04" db="EMBL/GenBank/DDBJ databases">
        <title>Planomonospora sphaerica JCM9374 whole genome shotgun sequence.</title>
        <authorList>
            <person name="Suzuki T."/>
            <person name="Dohra H."/>
            <person name="Kodani S."/>
        </authorList>
    </citation>
    <scope>NUCLEOTIDE SEQUENCE [LARGE SCALE GENOMIC DNA]</scope>
    <source>
        <strain evidence="3">JCM 9374</strain>
    </source>
</reference>